<dbReference type="Proteomes" id="UP001060085">
    <property type="component" value="Linkage Group LG05"/>
</dbReference>
<accession>A0ACC0ATZ8</accession>
<organism evidence="1 2">
    <name type="scientific">Catharanthus roseus</name>
    <name type="common">Madagascar periwinkle</name>
    <name type="synonym">Vinca rosea</name>
    <dbReference type="NCBI Taxonomy" id="4058"/>
    <lineage>
        <taxon>Eukaryota</taxon>
        <taxon>Viridiplantae</taxon>
        <taxon>Streptophyta</taxon>
        <taxon>Embryophyta</taxon>
        <taxon>Tracheophyta</taxon>
        <taxon>Spermatophyta</taxon>
        <taxon>Magnoliopsida</taxon>
        <taxon>eudicotyledons</taxon>
        <taxon>Gunneridae</taxon>
        <taxon>Pentapetalae</taxon>
        <taxon>asterids</taxon>
        <taxon>lamiids</taxon>
        <taxon>Gentianales</taxon>
        <taxon>Apocynaceae</taxon>
        <taxon>Rauvolfioideae</taxon>
        <taxon>Vinceae</taxon>
        <taxon>Catharanthinae</taxon>
        <taxon>Catharanthus</taxon>
    </lineage>
</organism>
<gene>
    <name evidence="1" type="ORF">M9H77_23424</name>
</gene>
<dbReference type="EMBL" id="CM044705">
    <property type="protein sequence ID" value="KAI5664101.1"/>
    <property type="molecule type" value="Genomic_DNA"/>
</dbReference>
<reference evidence="2" key="1">
    <citation type="journal article" date="2023" name="Nat. Plants">
        <title>Single-cell RNA sequencing provides a high-resolution roadmap for understanding the multicellular compartmentation of specialized metabolism.</title>
        <authorList>
            <person name="Sun S."/>
            <person name="Shen X."/>
            <person name="Li Y."/>
            <person name="Li Y."/>
            <person name="Wang S."/>
            <person name="Li R."/>
            <person name="Zhang H."/>
            <person name="Shen G."/>
            <person name="Guo B."/>
            <person name="Wei J."/>
            <person name="Xu J."/>
            <person name="St-Pierre B."/>
            <person name="Chen S."/>
            <person name="Sun C."/>
        </authorList>
    </citation>
    <scope>NUCLEOTIDE SEQUENCE [LARGE SCALE GENOMIC DNA]</scope>
</reference>
<evidence type="ECO:0000313" key="1">
    <source>
        <dbReference type="EMBL" id="KAI5664101.1"/>
    </source>
</evidence>
<sequence length="114" mass="12382">MKNQPGPSANGRLSPTSAVGFCLLILLDVNDLTSTSIAFGGCGRGSLVISIEAQLPTYYNKGTSGNSHSNLDPMKVIMQELQLMRKGMKEMRGKLLIFPWNIEIKATLYSMGIC</sequence>
<keyword evidence="2" id="KW-1185">Reference proteome</keyword>
<protein>
    <submittedName>
        <fullName evidence="1">Uncharacterized protein</fullName>
    </submittedName>
</protein>
<name>A0ACC0ATZ8_CATRO</name>
<proteinExistence type="predicted"/>
<comment type="caution">
    <text evidence="1">The sequence shown here is derived from an EMBL/GenBank/DDBJ whole genome shotgun (WGS) entry which is preliminary data.</text>
</comment>
<evidence type="ECO:0000313" key="2">
    <source>
        <dbReference type="Proteomes" id="UP001060085"/>
    </source>
</evidence>